<accession>A0A432LIW7</accession>
<dbReference type="RefSeq" id="WP_126678286.1">
    <property type="nucleotide sequence ID" value="NZ_RYYU01000001.1"/>
</dbReference>
<proteinExistence type="predicted"/>
<reference evidence="2 3" key="1">
    <citation type="submission" date="2018-12" db="EMBL/GenBank/DDBJ databases">
        <title>Genome sequencing of Prevotella sp. KCOM 3155 (= JS262).</title>
        <authorList>
            <person name="Kook J.-K."/>
            <person name="Park S.-N."/>
            <person name="Lim Y.K."/>
        </authorList>
    </citation>
    <scope>NUCLEOTIDE SEQUENCE [LARGE SCALE GENOMIC DNA]</scope>
    <source>
        <strain evidence="2 3">KCOM 3155</strain>
    </source>
</reference>
<sequence length="251" mass="29218">MKKIFNYSIVFIALMLGVQVSIAQTESSTIKVSFKGDHPTILDFMNSYSLANPDDEMIKDFVKDIKKGSRVYKEGEYRKIKLVKDVNSGYVSWELLDGFECGSLIKIEMCYWNCDNKQEKIFAINWIVTRCAGMKSIMTFFRYNNATRMMHEIPAPYDRKVMPIDFMNLKNASPEKIREARHVSDKVAKGIDEEDDDDDDLLKDWALIFDLPRKGKNIEIHISNEDEFEPSEIQRCRYVWNGNGFNLTVMK</sequence>
<dbReference type="Proteomes" id="UP000278983">
    <property type="component" value="Unassembled WGS sequence"/>
</dbReference>
<evidence type="ECO:0000313" key="2">
    <source>
        <dbReference type="EMBL" id="RUL59116.1"/>
    </source>
</evidence>
<evidence type="ECO:0000313" key="3">
    <source>
        <dbReference type="Proteomes" id="UP000278983"/>
    </source>
</evidence>
<gene>
    <name evidence="2" type="ORF">EHV08_04620</name>
</gene>
<protein>
    <submittedName>
        <fullName evidence="2">Uncharacterized protein</fullName>
    </submittedName>
</protein>
<organism evidence="2 3">
    <name type="scientific">Prevotella koreensis</name>
    <dbReference type="NCBI Taxonomy" id="2490854"/>
    <lineage>
        <taxon>Bacteria</taxon>
        <taxon>Pseudomonadati</taxon>
        <taxon>Bacteroidota</taxon>
        <taxon>Bacteroidia</taxon>
        <taxon>Bacteroidales</taxon>
        <taxon>Prevotellaceae</taxon>
        <taxon>Prevotella</taxon>
    </lineage>
</organism>
<evidence type="ECO:0000256" key="1">
    <source>
        <dbReference type="SAM" id="SignalP"/>
    </source>
</evidence>
<name>A0A432LIW7_9BACT</name>
<dbReference type="AlphaFoldDB" id="A0A432LIW7"/>
<feature type="signal peptide" evidence="1">
    <location>
        <begin position="1"/>
        <end position="23"/>
    </location>
</feature>
<keyword evidence="3" id="KW-1185">Reference proteome</keyword>
<keyword evidence="1" id="KW-0732">Signal</keyword>
<feature type="chain" id="PRO_5018973361" evidence="1">
    <location>
        <begin position="24"/>
        <end position="251"/>
    </location>
</feature>
<dbReference type="EMBL" id="RYYU01000001">
    <property type="protein sequence ID" value="RUL59116.1"/>
    <property type="molecule type" value="Genomic_DNA"/>
</dbReference>
<dbReference type="OrthoDB" id="1239452at2"/>
<comment type="caution">
    <text evidence="2">The sequence shown here is derived from an EMBL/GenBank/DDBJ whole genome shotgun (WGS) entry which is preliminary data.</text>
</comment>